<organism evidence="2 3">
    <name type="scientific">Pseudomonas sediminis</name>
    <dbReference type="NCBI Taxonomy" id="1691904"/>
    <lineage>
        <taxon>Bacteria</taxon>
        <taxon>Pseudomonadati</taxon>
        <taxon>Pseudomonadota</taxon>
        <taxon>Gammaproteobacteria</taxon>
        <taxon>Pseudomonadales</taxon>
        <taxon>Pseudomonadaceae</taxon>
        <taxon>Pseudomonas</taxon>
    </lineage>
</organism>
<gene>
    <name evidence="2" type="ORF">CDO35_13165</name>
</gene>
<accession>A0A2G5FJA7</accession>
<comment type="caution">
    <text evidence="2">The sequence shown here is derived from an EMBL/GenBank/DDBJ whole genome shotgun (WGS) entry which is preliminary data.</text>
</comment>
<dbReference type="AlphaFoldDB" id="A0A2G5FJA7"/>
<dbReference type="Pfam" id="PF23296">
    <property type="entry name" value="DUF7079"/>
    <property type="match status" value="1"/>
</dbReference>
<evidence type="ECO:0000313" key="2">
    <source>
        <dbReference type="EMBL" id="PIA68054.1"/>
    </source>
</evidence>
<dbReference type="Proteomes" id="UP000229504">
    <property type="component" value="Unassembled WGS sequence"/>
</dbReference>
<sequence>MTREERIHLWSALSDVFVDNEVDYGYIARQVAGFDRATVQAAFYQDVAPACYSNMLAPIPPIWTGFDSAWLSATIEHAQAARRSSTLRRLRDKLFIAYLRRALQAEWAKIEQELERNDTKP</sequence>
<dbReference type="EMBL" id="NIQU01000005">
    <property type="protein sequence ID" value="PIA68054.1"/>
    <property type="molecule type" value="Genomic_DNA"/>
</dbReference>
<evidence type="ECO:0000259" key="1">
    <source>
        <dbReference type="Pfam" id="PF23296"/>
    </source>
</evidence>
<reference evidence="3" key="1">
    <citation type="submission" date="2017-06" db="EMBL/GenBank/DDBJ databases">
        <authorList>
            <person name="Rastogi G."/>
            <person name="Vaishampayan P."/>
            <person name="Seuylemezian A."/>
        </authorList>
    </citation>
    <scope>NUCLEOTIDE SEQUENCE [LARGE SCALE GENOMIC DNA]</scope>
    <source>
        <strain evidence="3">PI11</strain>
    </source>
</reference>
<dbReference type="RefSeq" id="WP_099525185.1">
    <property type="nucleotide sequence ID" value="NZ_NIQU01000005.1"/>
</dbReference>
<name>A0A2G5FJA7_9PSED</name>
<evidence type="ECO:0000313" key="3">
    <source>
        <dbReference type="Proteomes" id="UP000229504"/>
    </source>
</evidence>
<protein>
    <recommendedName>
        <fullName evidence="1">DUF7079 domain-containing protein</fullName>
    </recommendedName>
</protein>
<proteinExistence type="predicted"/>
<dbReference type="InterPro" id="IPR055507">
    <property type="entry name" value="DUF7079"/>
</dbReference>
<feature type="domain" description="DUF7079" evidence="1">
    <location>
        <begin position="4"/>
        <end position="112"/>
    </location>
</feature>